<protein>
    <submittedName>
        <fullName evidence="1">Uncharacterized protein</fullName>
    </submittedName>
</protein>
<dbReference type="AlphaFoldDB" id="A0A8X6HN65"/>
<accession>A0A8X6HN65</accession>
<comment type="caution">
    <text evidence="1">The sequence shown here is derived from an EMBL/GenBank/DDBJ whole genome shotgun (WGS) entry which is preliminary data.</text>
</comment>
<organism evidence="1 2">
    <name type="scientific">Trichonephila clavata</name>
    <name type="common">Joro spider</name>
    <name type="synonym">Nephila clavata</name>
    <dbReference type="NCBI Taxonomy" id="2740835"/>
    <lineage>
        <taxon>Eukaryota</taxon>
        <taxon>Metazoa</taxon>
        <taxon>Ecdysozoa</taxon>
        <taxon>Arthropoda</taxon>
        <taxon>Chelicerata</taxon>
        <taxon>Arachnida</taxon>
        <taxon>Araneae</taxon>
        <taxon>Araneomorphae</taxon>
        <taxon>Entelegynae</taxon>
        <taxon>Araneoidea</taxon>
        <taxon>Nephilidae</taxon>
        <taxon>Trichonephila</taxon>
    </lineage>
</organism>
<proteinExistence type="predicted"/>
<evidence type="ECO:0000313" key="2">
    <source>
        <dbReference type="Proteomes" id="UP000887116"/>
    </source>
</evidence>
<name>A0A8X6HN65_TRICU</name>
<dbReference type="EMBL" id="BMAO01018880">
    <property type="protein sequence ID" value="GFR26819.1"/>
    <property type="molecule type" value="Genomic_DNA"/>
</dbReference>
<keyword evidence="2" id="KW-1185">Reference proteome</keyword>
<reference evidence="1" key="1">
    <citation type="submission" date="2020-07" db="EMBL/GenBank/DDBJ databases">
        <title>Multicomponent nature underlies the extraordinary mechanical properties of spider dragline silk.</title>
        <authorList>
            <person name="Kono N."/>
            <person name="Nakamura H."/>
            <person name="Mori M."/>
            <person name="Yoshida Y."/>
            <person name="Ohtoshi R."/>
            <person name="Malay A.D."/>
            <person name="Moran D.A.P."/>
            <person name="Tomita M."/>
            <person name="Numata K."/>
            <person name="Arakawa K."/>
        </authorList>
    </citation>
    <scope>NUCLEOTIDE SEQUENCE</scope>
</reference>
<dbReference type="Proteomes" id="UP000887116">
    <property type="component" value="Unassembled WGS sequence"/>
</dbReference>
<sequence>MSNKVNHLTNLTSLLHLAVEVINQIPETIIQIYNDGIKNERNFCGSGILTKRNSKKQKMVQKDLVLKNPSKLKCGLGIIAVTLRKYLLTLTKIRALWPHKAEKVDLGFTRQTQNEPHHSSEYHEEEFFRCVIS</sequence>
<gene>
    <name evidence="1" type="ORF">TNCT_509661</name>
</gene>
<evidence type="ECO:0000313" key="1">
    <source>
        <dbReference type="EMBL" id="GFR26819.1"/>
    </source>
</evidence>